<organism evidence="4 5">
    <name type="scientific">Chondromyces crocatus</name>
    <dbReference type="NCBI Taxonomy" id="52"/>
    <lineage>
        <taxon>Bacteria</taxon>
        <taxon>Pseudomonadati</taxon>
        <taxon>Myxococcota</taxon>
        <taxon>Polyangia</taxon>
        <taxon>Polyangiales</taxon>
        <taxon>Polyangiaceae</taxon>
        <taxon>Chondromyces</taxon>
    </lineage>
</organism>
<keyword evidence="4" id="KW-0808">Transferase</keyword>
<evidence type="ECO:0000256" key="1">
    <source>
        <dbReference type="RuleBase" id="RU003494"/>
    </source>
</evidence>
<dbReference type="EMBL" id="CP012159">
    <property type="protein sequence ID" value="AKT42594.1"/>
    <property type="molecule type" value="Genomic_DNA"/>
</dbReference>
<feature type="domain" description="GST C-terminal" evidence="3">
    <location>
        <begin position="87"/>
        <end position="205"/>
    </location>
</feature>
<reference evidence="4 5" key="1">
    <citation type="submission" date="2015-07" db="EMBL/GenBank/DDBJ databases">
        <title>Genome analysis of myxobacterium Chondromyces crocatus Cm c5 reveals a high potential for natural compound synthesis and the genetic basis for the loss of fruiting body formation.</title>
        <authorList>
            <person name="Zaburannyi N."/>
            <person name="Bunk B."/>
            <person name="Maier J."/>
            <person name="Overmann J."/>
            <person name="Mueller R."/>
        </authorList>
    </citation>
    <scope>NUCLEOTIDE SEQUENCE [LARGE SCALE GENOMIC DNA]</scope>
    <source>
        <strain evidence="4 5">Cm c5</strain>
    </source>
</reference>
<dbReference type="OrthoDB" id="5740960at2"/>
<evidence type="ECO:0000313" key="5">
    <source>
        <dbReference type="Proteomes" id="UP000067626"/>
    </source>
</evidence>
<dbReference type="RefSeq" id="WP_050434193.1">
    <property type="nucleotide sequence ID" value="NZ_CP012159.1"/>
</dbReference>
<dbReference type="AlphaFoldDB" id="A0A0K1EP59"/>
<dbReference type="SFLD" id="SFLDG01150">
    <property type="entry name" value="Main.1:_Beta-like"/>
    <property type="match status" value="1"/>
</dbReference>
<dbReference type="KEGG" id="ccro:CMC5_068210"/>
<dbReference type="Gene3D" id="1.20.1050.10">
    <property type="match status" value="1"/>
</dbReference>
<protein>
    <submittedName>
        <fullName evidence="4">Glutathione S-transferase</fullName>
    </submittedName>
</protein>
<dbReference type="CDD" id="cd03046">
    <property type="entry name" value="GST_N_GTT1_like"/>
    <property type="match status" value="1"/>
</dbReference>
<dbReference type="SFLD" id="SFLDG00358">
    <property type="entry name" value="Main_(cytGST)"/>
    <property type="match status" value="1"/>
</dbReference>
<dbReference type="SFLD" id="SFLDS00019">
    <property type="entry name" value="Glutathione_Transferase_(cytos"/>
    <property type="match status" value="1"/>
</dbReference>
<feature type="domain" description="GST N-terminal" evidence="2">
    <location>
        <begin position="1"/>
        <end position="81"/>
    </location>
</feature>
<dbReference type="InterPro" id="IPR040079">
    <property type="entry name" value="Glutathione_S-Trfase"/>
</dbReference>
<dbReference type="SUPFAM" id="SSF47616">
    <property type="entry name" value="GST C-terminal domain-like"/>
    <property type="match status" value="1"/>
</dbReference>
<dbReference type="GO" id="GO:0016740">
    <property type="term" value="F:transferase activity"/>
    <property type="evidence" value="ECO:0007669"/>
    <property type="project" value="UniProtKB-KW"/>
</dbReference>
<proteinExistence type="inferred from homology"/>
<evidence type="ECO:0000259" key="3">
    <source>
        <dbReference type="PROSITE" id="PS50405"/>
    </source>
</evidence>
<dbReference type="Pfam" id="PF02798">
    <property type="entry name" value="GST_N"/>
    <property type="match status" value="1"/>
</dbReference>
<dbReference type="PROSITE" id="PS50405">
    <property type="entry name" value="GST_CTER"/>
    <property type="match status" value="1"/>
</dbReference>
<sequence length="205" mass="22911">MSLVLYYAPMTSSIRAQWALEELEIPYEKRKVDLTTGENRRPDFLALNPNGKVPLLIVHGTPIFESMAILVYLGETYGVTKGLYPAPGLNRAEVLKWMAWNTATLGEAGARYLRHVSDRYPAEERNEKAAATARRDLHDLLGVLDRALDGKEYLVGGRFSFADLIVASFVPFLARFDIPLDGFSHVDAWASRCMARPALARAMQP</sequence>
<dbReference type="InterPro" id="IPR004045">
    <property type="entry name" value="Glutathione_S-Trfase_N"/>
</dbReference>
<dbReference type="Pfam" id="PF00043">
    <property type="entry name" value="GST_C"/>
    <property type="match status" value="1"/>
</dbReference>
<dbReference type="InterPro" id="IPR036282">
    <property type="entry name" value="Glutathione-S-Trfase_C_sf"/>
</dbReference>
<comment type="similarity">
    <text evidence="1">Belongs to the GST superfamily.</text>
</comment>
<evidence type="ECO:0000259" key="2">
    <source>
        <dbReference type="PROSITE" id="PS50404"/>
    </source>
</evidence>
<dbReference type="PANTHER" id="PTHR44051">
    <property type="entry name" value="GLUTATHIONE S-TRANSFERASE-RELATED"/>
    <property type="match status" value="1"/>
</dbReference>
<dbReference type="PROSITE" id="PS50404">
    <property type="entry name" value="GST_NTER"/>
    <property type="match status" value="1"/>
</dbReference>
<keyword evidence="5" id="KW-1185">Reference proteome</keyword>
<dbReference type="InterPro" id="IPR010987">
    <property type="entry name" value="Glutathione-S-Trfase_C-like"/>
</dbReference>
<evidence type="ECO:0000313" key="4">
    <source>
        <dbReference type="EMBL" id="AKT42594.1"/>
    </source>
</evidence>
<dbReference type="STRING" id="52.CMC5_068210"/>
<dbReference type="PANTHER" id="PTHR44051:SF8">
    <property type="entry name" value="GLUTATHIONE S-TRANSFERASE GSTA"/>
    <property type="match status" value="1"/>
</dbReference>
<accession>A0A0K1EP59</accession>
<dbReference type="InterPro" id="IPR036249">
    <property type="entry name" value="Thioredoxin-like_sf"/>
</dbReference>
<dbReference type="Proteomes" id="UP000067626">
    <property type="component" value="Chromosome"/>
</dbReference>
<dbReference type="Gene3D" id="3.40.30.10">
    <property type="entry name" value="Glutaredoxin"/>
    <property type="match status" value="1"/>
</dbReference>
<dbReference type="InterPro" id="IPR004046">
    <property type="entry name" value="GST_C"/>
</dbReference>
<dbReference type="SUPFAM" id="SSF52833">
    <property type="entry name" value="Thioredoxin-like"/>
    <property type="match status" value="1"/>
</dbReference>
<name>A0A0K1EP59_CHOCO</name>
<gene>
    <name evidence="4" type="primary">gst</name>
    <name evidence="4" type="ORF">CMC5_068210</name>
</gene>